<sequence>MTRVRKLDIEQLEKNSDVKKMMATLSELENLDFLVLRGFRFRSMPSLDGLGILHNLTRLKLEGLLTRLPDANSFPPNISNLTLFNTCLDEDPMPVLEKLPNLVHLKLRNAYTGVEMVISPEGLKELKFLSVGELWHLRDIRVGEGAMPKLKALEISHCPYLEKLPKEVFTKLSELRMLTSKSIATKVHRGEKVSLSKLRHVDIKP</sequence>
<gene>
    <name evidence="3" type="ORF">SASPL_127429</name>
</gene>
<reference evidence="3" key="2">
    <citation type="submission" date="2020-08" db="EMBL/GenBank/DDBJ databases">
        <title>Plant Genome Project.</title>
        <authorList>
            <person name="Zhang R.-G."/>
        </authorList>
    </citation>
    <scope>NUCLEOTIDE SEQUENCE</scope>
    <source>
        <strain evidence="3">Huo1</strain>
        <tissue evidence="3">Leaf</tissue>
    </source>
</reference>
<organism evidence="3">
    <name type="scientific">Salvia splendens</name>
    <name type="common">Scarlet sage</name>
    <dbReference type="NCBI Taxonomy" id="180675"/>
    <lineage>
        <taxon>Eukaryota</taxon>
        <taxon>Viridiplantae</taxon>
        <taxon>Streptophyta</taxon>
        <taxon>Embryophyta</taxon>
        <taxon>Tracheophyta</taxon>
        <taxon>Spermatophyta</taxon>
        <taxon>Magnoliopsida</taxon>
        <taxon>eudicotyledons</taxon>
        <taxon>Gunneridae</taxon>
        <taxon>Pentapetalae</taxon>
        <taxon>asterids</taxon>
        <taxon>lamiids</taxon>
        <taxon>Lamiales</taxon>
        <taxon>Lamiaceae</taxon>
        <taxon>Nepetoideae</taxon>
        <taxon>Mentheae</taxon>
        <taxon>Salviinae</taxon>
        <taxon>Salvia</taxon>
        <taxon>Salvia subgen. Calosphace</taxon>
        <taxon>core Calosphace</taxon>
    </lineage>
</organism>
<dbReference type="Pfam" id="PF23598">
    <property type="entry name" value="LRR_14"/>
    <property type="match status" value="1"/>
</dbReference>
<dbReference type="EMBL" id="PNBA02000010">
    <property type="protein sequence ID" value="KAG6409390.1"/>
    <property type="molecule type" value="Genomic_DNA"/>
</dbReference>
<feature type="domain" description="Disease resistance R13L4/SHOC-2-like LRR" evidence="2">
    <location>
        <begin position="1"/>
        <end position="178"/>
    </location>
</feature>
<evidence type="ECO:0000313" key="4">
    <source>
        <dbReference type="Proteomes" id="UP000298416"/>
    </source>
</evidence>
<comment type="caution">
    <text evidence="3">The sequence shown here is derived from an EMBL/GenBank/DDBJ whole genome shotgun (WGS) entry which is preliminary data.</text>
</comment>
<dbReference type="PANTHER" id="PTHR15140">
    <property type="entry name" value="TUBULIN-SPECIFIC CHAPERONE E"/>
    <property type="match status" value="1"/>
</dbReference>
<evidence type="ECO:0000259" key="2">
    <source>
        <dbReference type="Pfam" id="PF23598"/>
    </source>
</evidence>
<dbReference type="InterPro" id="IPR032675">
    <property type="entry name" value="LRR_dom_sf"/>
</dbReference>
<dbReference type="Gene3D" id="3.80.10.10">
    <property type="entry name" value="Ribonuclease Inhibitor"/>
    <property type="match status" value="1"/>
</dbReference>
<dbReference type="AlphaFoldDB" id="A0A8X8X9I2"/>
<dbReference type="Proteomes" id="UP000298416">
    <property type="component" value="Unassembled WGS sequence"/>
</dbReference>
<proteinExistence type="predicted"/>
<evidence type="ECO:0000256" key="1">
    <source>
        <dbReference type="ARBA" id="ARBA00022737"/>
    </source>
</evidence>
<reference evidence="3" key="1">
    <citation type="submission" date="2018-01" db="EMBL/GenBank/DDBJ databases">
        <authorList>
            <person name="Mao J.F."/>
        </authorList>
    </citation>
    <scope>NUCLEOTIDE SEQUENCE</scope>
    <source>
        <strain evidence="3">Huo1</strain>
        <tissue evidence="3">Leaf</tissue>
    </source>
</reference>
<accession>A0A8X8X9I2</accession>
<protein>
    <recommendedName>
        <fullName evidence="2">Disease resistance R13L4/SHOC-2-like LRR domain-containing protein</fullName>
    </recommendedName>
</protein>
<dbReference type="InterPro" id="IPR055414">
    <property type="entry name" value="LRR_R13L4/SHOC2-like"/>
</dbReference>
<name>A0A8X8X9I2_SALSN</name>
<keyword evidence="1" id="KW-0677">Repeat</keyword>
<dbReference type="PANTHER" id="PTHR15140:SF37">
    <property type="entry name" value="UBIQUITIN-LIKE DOMAIN-CONTAINING PROTEIN"/>
    <property type="match status" value="1"/>
</dbReference>
<evidence type="ECO:0000313" key="3">
    <source>
        <dbReference type="EMBL" id="KAG6409390.1"/>
    </source>
</evidence>
<dbReference type="SUPFAM" id="SSF52058">
    <property type="entry name" value="L domain-like"/>
    <property type="match status" value="1"/>
</dbReference>
<keyword evidence="4" id="KW-1185">Reference proteome</keyword>